<feature type="signal peptide" evidence="2">
    <location>
        <begin position="1"/>
        <end position="21"/>
    </location>
</feature>
<proteinExistence type="predicted"/>
<dbReference type="OrthoDB" id="7346546at2"/>
<dbReference type="EMBL" id="JRWP01000035">
    <property type="protein sequence ID" value="KGY08011.1"/>
    <property type="molecule type" value="Genomic_DNA"/>
</dbReference>
<dbReference type="InterPro" id="IPR021253">
    <property type="entry name" value="ZrgA-like"/>
</dbReference>
<protein>
    <submittedName>
        <fullName evidence="3">Zinc-binding protein</fullName>
    </submittedName>
</protein>
<reference evidence="3 4" key="1">
    <citation type="submission" date="2014-10" db="EMBL/GenBank/DDBJ databases">
        <title>Genome sequencing of Vibrio sinaloensis T08.</title>
        <authorList>
            <person name="Chan K.-G."/>
            <person name="Mohamad N.I."/>
        </authorList>
    </citation>
    <scope>NUCLEOTIDE SEQUENCE [LARGE SCALE GENOMIC DNA]</scope>
    <source>
        <strain evidence="3 4">T08</strain>
    </source>
</reference>
<dbReference type="Pfam" id="PF10986">
    <property type="entry name" value="ZrgA"/>
    <property type="match status" value="2"/>
</dbReference>
<dbReference type="STRING" id="379097.SE23_10335"/>
<evidence type="ECO:0000256" key="2">
    <source>
        <dbReference type="SAM" id="SignalP"/>
    </source>
</evidence>
<dbReference type="AlphaFoldDB" id="A0A0A5HWY6"/>
<feature type="chain" id="PRO_5002011094" evidence="2">
    <location>
        <begin position="22"/>
        <end position="244"/>
    </location>
</feature>
<feature type="region of interest" description="Disordered" evidence="1">
    <location>
        <begin position="110"/>
        <end position="185"/>
    </location>
</feature>
<evidence type="ECO:0000313" key="4">
    <source>
        <dbReference type="Proteomes" id="UP000030451"/>
    </source>
</evidence>
<dbReference type="RefSeq" id="WP_038191700.1">
    <property type="nucleotide sequence ID" value="NZ_JRWP01000035.1"/>
</dbReference>
<comment type="caution">
    <text evidence="3">The sequence shown here is derived from an EMBL/GenBank/DDBJ whole genome shotgun (WGS) entry which is preliminary data.</text>
</comment>
<sequence>MYKLSPIAALIAVTVSHVAIAEEGFRQHEAHVHGEVELNIAQDGKELLMEITAPGADVVGFEHAPKNDEQKKILADAVATLNQADSVFTLSAAAGCHVEHVAVTHTLGKESDHHDHDEHKHDDHHDHDHEEHKHDDHHDHDHDEHKHDDHHDHDHGEHKHDDHHDHDHDEHKHDDHHDHDHEHSGHGEFTVEYHYHCDNIAKLETIDTAWFKQFPATEALKVNVLTDTKQEALRLQPKRTEISL</sequence>
<accession>A0A0A5HWY6</accession>
<keyword evidence="2" id="KW-0732">Signal</keyword>
<dbReference type="Proteomes" id="UP000030451">
    <property type="component" value="Unassembled WGS sequence"/>
</dbReference>
<organism evidence="3 4">
    <name type="scientific">Photobacterium sp. (strain ATCC 43367)</name>
    <dbReference type="NCBI Taxonomy" id="379097"/>
    <lineage>
        <taxon>Bacteria</taxon>
        <taxon>Pseudomonadati</taxon>
        <taxon>Pseudomonadota</taxon>
        <taxon>Gammaproteobacteria</taxon>
        <taxon>Vibrionales</taxon>
        <taxon>Vibrionaceae</taxon>
        <taxon>Vibrio</taxon>
        <taxon>Vibrio oreintalis group</taxon>
    </lineage>
</organism>
<evidence type="ECO:0000313" key="3">
    <source>
        <dbReference type="EMBL" id="KGY08011.1"/>
    </source>
</evidence>
<name>A0A0A5HWY6_PHOS4</name>
<evidence type="ECO:0000256" key="1">
    <source>
        <dbReference type="SAM" id="MobiDB-lite"/>
    </source>
</evidence>
<gene>
    <name evidence="3" type="ORF">NM06_14550</name>
</gene>